<keyword evidence="2" id="KW-1185">Reference proteome</keyword>
<dbReference type="AlphaFoldDB" id="A0AAV9QAN0"/>
<evidence type="ECO:0000313" key="2">
    <source>
        <dbReference type="Proteomes" id="UP001345827"/>
    </source>
</evidence>
<dbReference type="EMBL" id="JAXLQG010000006">
    <property type="protein sequence ID" value="KAK5538807.1"/>
    <property type="molecule type" value="Genomic_DNA"/>
</dbReference>
<gene>
    <name evidence="1" type="ORF">LTR25_004351</name>
</gene>
<protein>
    <submittedName>
        <fullName evidence="1">Uncharacterized protein</fullName>
    </submittedName>
</protein>
<reference evidence="1 2" key="1">
    <citation type="submission" date="2023-06" db="EMBL/GenBank/DDBJ databases">
        <title>Black Yeasts Isolated from many extreme environments.</title>
        <authorList>
            <person name="Coleine C."/>
            <person name="Stajich J.E."/>
            <person name="Selbmann L."/>
        </authorList>
    </citation>
    <scope>NUCLEOTIDE SEQUENCE [LARGE SCALE GENOMIC DNA]</scope>
    <source>
        <strain evidence="1 2">CCFEE 5887</strain>
    </source>
</reference>
<organism evidence="1 2">
    <name type="scientific">Vermiconidia calcicola</name>
    <dbReference type="NCBI Taxonomy" id="1690605"/>
    <lineage>
        <taxon>Eukaryota</taxon>
        <taxon>Fungi</taxon>
        <taxon>Dikarya</taxon>
        <taxon>Ascomycota</taxon>
        <taxon>Pezizomycotina</taxon>
        <taxon>Dothideomycetes</taxon>
        <taxon>Dothideomycetidae</taxon>
        <taxon>Mycosphaerellales</taxon>
        <taxon>Extremaceae</taxon>
        <taxon>Vermiconidia</taxon>
    </lineage>
</organism>
<comment type="caution">
    <text evidence="1">The sequence shown here is derived from an EMBL/GenBank/DDBJ whole genome shotgun (WGS) entry which is preliminary data.</text>
</comment>
<accession>A0AAV9QAN0</accession>
<dbReference type="Proteomes" id="UP001345827">
    <property type="component" value="Unassembled WGS sequence"/>
</dbReference>
<evidence type="ECO:0000313" key="1">
    <source>
        <dbReference type="EMBL" id="KAK5538807.1"/>
    </source>
</evidence>
<proteinExistence type="predicted"/>
<sequence>MAGSCSESIFDSVEKFWNIEMDHLPNDQNIEILTAGVNNMYSIAKCAIDLIADNPDLEAYLTYQRLVKVLDFVWKGAQSLNTLKSDLSKKQPEDPPDTLDAFKGVLDTLKCNLPQEDIVENTIKIPNSSAIELLLELFYKTIPKVPENIYEFVLAFEAKFGEHFTEKTPCGLPKVVFICYVPGGMIITASAAKWVSEKGLQFRGVNSELRKMRSKRFRWAWTETAEEKFTKVKAAHDRWKKGRHTMSRQLKDQRFKAFMHLEIQGGAFRVLNGAGSILKIYEPCIKCRHLYRFRYIGQKAIDNRDEDKLYPYRSCAEDLCHILWADNKASDRKPNTSLC</sequence>
<name>A0AAV9QAN0_9PEZI</name>